<dbReference type="Proteomes" id="UP000320390">
    <property type="component" value="Chromosome"/>
</dbReference>
<dbReference type="OrthoDB" id="9772295at2"/>
<sequence>MTPSAQQSFTSTSLPGSIAVAPSPSSDVLALVRRGTFGFSVPEFERASAMGFHACRAEQLAPASIDDSALDGLLASYSSLSMDVPTLVATFPQSGGGDAFVAGELRSARVLRARHSKRQLLERMVEFWTDHFNIDGNSGPLRYLKTVDDREVVRAHALGRFRDLLGASARSGAMLYYLDNYTNVVGAPNENYARELMELHTLGVSGGYTEMDVQEVARCFTGWTLRLGGASAGEFFFRASDHDTGPKSVLGQPIPAGGGTTDGETVLDLLATHPSTAAHLASKLCTYFLFYNAPRSAVDRVAARFLQTGGDLAATMEEVLCRESFRGLPIESTYKLKRPLHLVISALRATDATTSQPMGLIEELRKLGHVPFAWGAPNGYPDALGAWGSNLLPRWSYASDLLDGQVSGTRVSSASLNALLGGVPPAMVAETLDARLFGGTLAAVDRAELQAFVSGVPVWNGAAAREAIALALSLPSFQFV</sequence>
<dbReference type="EMBL" id="CP036434">
    <property type="protein sequence ID" value="QDV05654.1"/>
    <property type="molecule type" value="Genomic_DNA"/>
</dbReference>
<dbReference type="InterPro" id="IPR014917">
    <property type="entry name" value="DUF1800"/>
</dbReference>
<protein>
    <recommendedName>
        <fullName evidence="3">DUF1800 domain-containing protein</fullName>
    </recommendedName>
</protein>
<gene>
    <name evidence="1" type="ORF">Poly30_11530</name>
</gene>
<keyword evidence="2" id="KW-1185">Reference proteome</keyword>
<evidence type="ECO:0008006" key="3">
    <source>
        <dbReference type="Google" id="ProtNLM"/>
    </source>
</evidence>
<dbReference type="RefSeq" id="WP_145195137.1">
    <property type="nucleotide sequence ID" value="NZ_CP036434.1"/>
</dbReference>
<evidence type="ECO:0000313" key="2">
    <source>
        <dbReference type="Proteomes" id="UP000320390"/>
    </source>
</evidence>
<name>A0A518ENJ8_9BACT</name>
<evidence type="ECO:0000313" key="1">
    <source>
        <dbReference type="EMBL" id="QDV05654.1"/>
    </source>
</evidence>
<dbReference type="Pfam" id="PF08811">
    <property type="entry name" value="DUF1800"/>
    <property type="match status" value="1"/>
</dbReference>
<accession>A0A518ENJ8</accession>
<proteinExistence type="predicted"/>
<reference evidence="1 2" key="1">
    <citation type="submission" date="2019-02" db="EMBL/GenBank/DDBJ databases">
        <title>Deep-cultivation of Planctomycetes and their phenomic and genomic characterization uncovers novel biology.</title>
        <authorList>
            <person name="Wiegand S."/>
            <person name="Jogler M."/>
            <person name="Boedeker C."/>
            <person name="Pinto D."/>
            <person name="Vollmers J."/>
            <person name="Rivas-Marin E."/>
            <person name="Kohn T."/>
            <person name="Peeters S.H."/>
            <person name="Heuer A."/>
            <person name="Rast P."/>
            <person name="Oberbeckmann S."/>
            <person name="Bunk B."/>
            <person name="Jeske O."/>
            <person name="Meyerdierks A."/>
            <person name="Storesund J.E."/>
            <person name="Kallscheuer N."/>
            <person name="Luecker S."/>
            <person name="Lage O.M."/>
            <person name="Pohl T."/>
            <person name="Merkel B.J."/>
            <person name="Hornburger P."/>
            <person name="Mueller R.-W."/>
            <person name="Bruemmer F."/>
            <person name="Labrenz M."/>
            <person name="Spormann A.M."/>
            <person name="Op den Camp H."/>
            <person name="Overmann J."/>
            <person name="Amann R."/>
            <person name="Jetten M.S.M."/>
            <person name="Mascher T."/>
            <person name="Medema M.H."/>
            <person name="Devos D.P."/>
            <person name="Kaster A.-K."/>
            <person name="Ovreas L."/>
            <person name="Rohde M."/>
            <person name="Galperin M.Y."/>
            <person name="Jogler C."/>
        </authorList>
    </citation>
    <scope>NUCLEOTIDE SEQUENCE [LARGE SCALE GENOMIC DNA]</scope>
    <source>
        <strain evidence="1 2">Poly30</strain>
    </source>
</reference>
<organism evidence="1 2">
    <name type="scientific">Saltatorellus ferox</name>
    <dbReference type="NCBI Taxonomy" id="2528018"/>
    <lineage>
        <taxon>Bacteria</taxon>
        <taxon>Pseudomonadati</taxon>
        <taxon>Planctomycetota</taxon>
        <taxon>Planctomycetia</taxon>
        <taxon>Planctomycetia incertae sedis</taxon>
        <taxon>Saltatorellus</taxon>
    </lineage>
</organism>
<dbReference type="AlphaFoldDB" id="A0A518ENJ8"/>